<comment type="caution">
    <text evidence="2">The sequence shown here is derived from an EMBL/GenBank/DDBJ whole genome shotgun (WGS) entry which is preliminary data.</text>
</comment>
<sequence length="153" mass="15986">MDINGENMVKGHRDNPPPGLLQVLLCPKLSGEEKVQRSAESSILVATYEGEHNHTHHSPSALSSLSPVNSGAATANNSRSARVSSSSSAPAVTVDLTKPAGSDDDTKKPTQKVDQPAIQQILVQQIAASLTRDPNFTAALAAAISGKVVDQKL</sequence>
<dbReference type="Proteomes" id="UP000436088">
    <property type="component" value="Unassembled WGS sequence"/>
</dbReference>
<gene>
    <name evidence="2" type="ORF">F3Y22_tig00110557pilonHSYRG00189</name>
</gene>
<name>A0A6A3A986_HIBSY</name>
<dbReference type="AlphaFoldDB" id="A0A6A3A986"/>
<evidence type="ECO:0000313" key="2">
    <source>
        <dbReference type="EMBL" id="KAE8700307.1"/>
    </source>
</evidence>
<feature type="region of interest" description="Disordered" evidence="1">
    <location>
        <begin position="1"/>
        <end position="20"/>
    </location>
</feature>
<dbReference type="InterPro" id="IPR044810">
    <property type="entry name" value="WRKY_plant"/>
</dbReference>
<evidence type="ECO:0000313" key="3">
    <source>
        <dbReference type="Proteomes" id="UP000436088"/>
    </source>
</evidence>
<dbReference type="EMBL" id="VEPZ02001029">
    <property type="protein sequence ID" value="KAE8700307.1"/>
    <property type="molecule type" value="Genomic_DNA"/>
</dbReference>
<reference evidence="2" key="1">
    <citation type="submission" date="2019-09" db="EMBL/GenBank/DDBJ databases">
        <title>Draft genome information of white flower Hibiscus syriacus.</title>
        <authorList>
            <person name="Kim Y.-M."/>
        </authorList>
    </citation>
    <scope>NUCLEOTIDE SEQUENCE [LARGE SCALE GENOMIC DNA]</scope>
    <source>
        <strain evidence="2">YM2019G1</strain>
    </source>
</reference>
<feature type="region of interest" description="Disordered" evidence="1">
    <location>
        <begin position="47"/>
        <end position="116"/>
    </location>
</feature>
<dbReference type="GO" id="GO:0003700">
    <property type="term" value="F:DNA-binding transcription factor activity"/>
    <property type="evidence" value="ECO:0007669"/>
    <property type="project" value="InterPro"/>
</dbReference>
<evidence type="ECO:0000256" key="1">
    <source>
        <dbReference type="SAM" id="MobiDB-lite"/>
    </source>
</evidence>
<organism evidence="2 3">
    <name type="scientific">Hibiscus syriacus</name>
    <name type="common">Rose of Sharon</name>
    <dbReference type="NCBI Taxonomy" id="106335"/>
    <lineage>
        <taxon>Eukaryota</taxon>
        <taxon>Viridiplantae</taxon>
        <taxon>Streptophyta</taxon>
        <taxon>Embryophyta</taxon>
        <taxon>Tracheophyta</taxon>
        <taxon>Spermatophyta</taxon>
        <taxon>Magnoliopsida</taxon>
        <taxon>eudicotyledons</taxon>
        <taxon>Gunneridae</taxon>
        <taxon>Pentapetalae</taxon>
        <taxon>rosids</taxon>
        <taxon>malvids</taxon>
        <taxon>Malvales</taxon>
        <taxon>Malvaceae</taxon>
        <taxon>Malvoideae</taxon>
        <taxon>Hibiscus</taxon>
    </lineage>
</organism>
<dbReference type="PANTHER" id="PTHR31429">
    <property type="entry name" value="WRKY TRANSCRIPTION FACTOR 36-RELATED"/>
    <property type="match status" value="1"/>
</dbReference>
<accession>A0A6A3A986</accession>
<proteinExistence type="predicted"/>
<keyword evidence="3" id="KW-1185">Reference proteome</keyword>
<feature type="compositionally biased region" description="Low complexity" evidence="1">
    <location>
        <begin position="58"/>
        <end position="93"/>
    </location>
</feature>
<protein>
    <submittedName>
        <fullName evidence="2">Formin-like protein 18-like isoform X1</fullName>
    </submittedName>
</protein>
<dbReference type="PANTHER" id="PTHR31429:SF76">
    <property type="entry name" value="WRKY FAMILY TRANSCRIPTION FACTOR-RELATED"/>
    <property type="match status" value="1"/>
</dbReference>